<reference evidence="2 3" key="1">
    <citation type="submission" date="2016-01" db="EMBL/GenBank/DDBJ databases">
        <authorList>
            <person name="Oliw E.H."/>
        </authorList>
    </citation>
    <scope>NUCLEOTIDE SEQUENCE [LARGE SCALE GENOMIC DNA]</scope>
    <source>
        <strain evidence="2 3">DY10</strain>
    </source>
</reference>
<feature type="transmembrane region" description="Helical" evidence="1">
    <location>
        <begin position="190"/>
        <end position="210"/>
    </location>
</feature>
<evidence type="ECO:0000313" key="3">
    <source>
        <dbReference type="Proteomes" id="UP000187941"/>
    </source>
</evidence>
<accession>A0A1P9WVY0</accession>
<evidence type="ECO:0000313" key="2">
    <source>
        <dbReference type="EMBL" id="AQG79536.1"/>
    </source>
</evidence>
<keyword evidence="1" id="KW-0472">Membrane</keyword>
<proteinExistence type="predicted"/>
<organism evidence="2 3">
    <name type="scientific">Spirosoma montaniterrae</name>
    <dbReference type="NCBI Taxonomy" id="1178516"/>
    <lineage>
        <taxon>Bacteria</taxon>
        <taxon>Pseudomonadati</taxon>
        <taxon>Bacteroidota</taxon>
        <taxon>Cytophagia</taxon>
        <taxon>Cytophagales</taxon>
        <taxon>Cytophagaceae</taxon>
        <taxon>Spirosoma</taxon>
    </lineage>
</organism>
<sequence>MNQTFSLLRFGRLLRTHLSENKGQSLTSLALMTGLMLAFAVLFSRGFPFAVERNRSIMFFLLGWPLWFTFIWLQTDVLNQRERAFAYLLRPASMVEKFLLIWLLTGVGFVITYLLLFTLIDAGLIDYVNNREWSAAELKQIKRWGNIRTMRPFYRTPDFWPPAHNLVLTGLLHPVCVFLFLTIKRYALPIVGVLILAILGGGYLLNSYMITQLLHLPEMLSAMPFESVFVTDQKQSTGLDLDLPQPLGNQLRYLLGITVVILLYLTAFFRLKEREV</sequence>
<dbReference type="STRING" id="1178516.AWR27_09505"/>
<dbReference type="Proteomes" id="UP000187941">
    <property type="component" value="Chromosome"/>
</dbReference>
<keyword evidence="1" id="KW-1133">Transmembrane helix</keyword>
<feature type="transmembrane region" description="Helical" evidence="1">
    <location>
        <begin position="251"/>
        <end position="271"/>
    </location>
</feature>
<feature type="transmembrane region" description="Helical" evidence="1">
    <location>
        <begin position="29"/>
        <end position="51"/>
    </location>
</feature>
<keyword evidence="3" id="KW-1185">Reference proteome</keyword>
<name>A0A1P9WVY0_9BACT</name>
<keyword evidence="1" id="KW-0812">Transmembrane</keyword>
<evidence type="ECO:0000256" key="1">
    <source>
        <dbReference type="SAM" id="Phobius"/>
    </source>
</evidence>
<dbReference type="EMBL" id="CP014263">
    <property type="protein sequence ID" value="AQG79536.1"/>
    <property type="molecule type" value="Genomic_DNA"/>
</dbReference>
<dbReference type="OrthoDB" id="1523880at2"/>
<feature type="transmembrane region" description="Helical" evidence="1">
    <location>
        <begin position="57"/>
        <end position="78"/>
    </location>
</feature>
<feature type="transmembrane region" description="Helical" evidence="1">
    <location>
        <begin position="99"/>
        <end position="120"/>
    </location>
</feature>
<dbReference type="AlphaFoldDB" id="A0A1P9WVY0"/>
<feature type="transmembrane region" description="Helical" evidence="1">
    <location>
        <begin position="163"/>
        <end position="183"/>
    </location>
</feature>
<gene>
    <name evidence="2" type="ORF">AWR27_09505</name>
</gene>
<protein>
    <submittedName>
        <fullName evidence="2">Uncharacterized protein</fullName>
    </submittedName>
</protein>
<dbReference type="RefSeq" id="WP_077130970.1">
    <property type="nucleotide sequence ID" value="NZ_CP014263.1"/>
</dbReference>
<dbReference type="KEGG" id="smon:AWR27_09505"/>